<dbReference type="GO" id="GO:0005774">
    <property type="term" value="C:vacuolar membrane"/>
    <property type="evidence" value="ECO:0007669"/>
    <property type="project" value="UniProtKB-SubCell"/>
</dbReference>
<proteinExistence type="inferred from homology"/>
<comment type="subcellular location">
    <subcellularLocation>
        <location evidence="1">Preautophagosomal structure membrane</location>
        <topology evidence="1">Peripheral membrane protein</topology>
    </subcellularLocation>
    <subcellularLocation>
        <location evidence="1">Vacuole membrane</location>
        <topology evidence="1">Peripheral membrane protein</topology>
    </subcellularLocation>
    <text evidence="1">During pexophagy, accumulates in the vacuolar membrane region, where the peroxisomes contact the vacuole.</text>
</comment>
<dbReference type="GO" id="GO:1903599">
    <property type="term" value="P:positive regulation of autophagy of mitochondrion"/>
    <property type="evidence" value="ECO:0007669"/>
    <property type="project" value="UniProtKB-UniRule"/>
</dbReference>
<dbReference type="PANTHER" id="PTHR13222:SF1">
    <property type="entry name" value="RB1-INDUCIBLE COILED-COIL PROTEIN 1"/>
    <property type="match status" value="1"/>
</dbReference>
<dbReference type="GO" id="GO:0000045">
    <property type="term" value="P:autophagosome assembly"/>
    <property type="evidence" value="ECO:0007669"/>
    <property type="project" value="UniProtKB-UniRule"/>
</dbReference>
<dbReference type="GO" id="GO:0034727">
    <property type="term" value="P:piecemeal microautophagy of the nucleus"/>
    <property type="evidence" value="ECO:0007669"/>
    <property type="project" value="TreeGrafter"/>
</dbReference>
<evidence type="ECO:0000256" key="1">
    <source>
        <dbReference type="RuleBase" id="RU367075"/>
    </source>
</evidence>
<keyword evidence="3" id="KW-1185">Reference proteome</keyword>
<reference evidence="2 3" key="1">
    <citation type="journal article" name="Sci. Rep.">
        <title>Genome-scale phylogenetic analyses confirm Olpidium as the closest living zoosporic fungus to the non-flagellated, terrestrial fungi.</title>
        <authorList>
            <person name="Chang Y."/>
            <person name="Rochon D."/>
            <person name="Sekimoto S."/>
            <person name="Wang Y."/>
            <person name="Chovatia M."/>
            <person name="Sandor L."/>
            <person name="Salamov A."/>
            <person name="Grigoriev I.V."/>
            <person name="Stajich J.E."/>
            <person name="Spatafora J.W."/>
        </authorList>
    </citation>
    <scope>NUCLEOTIDE SEQUENCE [LARGE SCALE GENOMIC DNA]</scope>
    <source>
        <strain evidence="2">S191</strain>
    </source>
</reference>
<keyword evidence="1" id="KW-0813">Transport</keyword>
<protein>
    <recommendedName>
        <fullName evidence="1">Autophagy-related protein 11</fullName>
    </recommendedName>
</protein>
<keyword evidence="1" id="KW-0926">Vacuole</keyword>
<accession>A0A8H7ZPD4</accession>
<comment type="similarity">
    <text evidence="1">Belongs to the ATG11 family.</text>
</comment>
<dbReference type="PANTHER" id="PTHR13222">
    <property type="entry name" value="RB1-INDUCIBLE COILED-COIL"/>
    <property type="match status" value="1"/>
</dbReference>
<evidence type="ECO:0000313" key="3">
    <source>
        <dbReference type="Proteomes" id="UP000673691"/>
    </source>
</evidence>
<keyword evidence="1" id="KW-0653">Protein transport</keyword>
<sequence length="172" mass="18651">MEILRAETGARTTVDPRTVSAVRSHDDLRRTVARAAGVPAESQILMLPSGAQVKEGNLGELLSPGVQPAALLVFDRVLLGRNSIAAADLVRPLVVHPEFEPASQLPEVPRNASVAEQCAAHSEHFRHHLQQLEHYSRAASAHVLQLLECLSEMRVQATALNVALKNLDMHAT</sequence>
<comment type="caution">
    <text evidence="2">The sequence shown here is derived from an EMBL/GenBank/DDBJ whole genome shotgun (WGS) entry which is preliminary data.</text>
</comment>
<keyword evidence="1" id="KW-0072">Autophagy</keyword>
<dbReference type="AlphaFoldDB" id="A0A8H7ZPD4"/>
<dbReference type="GO" id="GO:1990316">
    <property type="term" value="C:Atg1/ULK1 kinase complex"/>
    <property type="evidence" value="ECO:0007669"/>
    <property type="project" value="TreeGrafter"/>
</dbReference>
<dbReference type="EMBL" id="JAEFCI010011423">
    <property type="protein sequence ID" value="KAG5456632.1"/>
    <property type="molecule type" value="Genomic_DNA"/>
</dbReference>
<keyword evidence="1" id="KW-0472">Membrane</keyword>
<comment type="function">
    <text evidence="1">Involved in cytoplasm to vacuole transport (Cvt), pexophagy, mitophagy and nucleophagy. Recruits mitochondria for their selective degradation via autophagy (mitophagy) during starvation. Works as scaffold proteins that recruit ATG proteins to the pre-autophagosome (PAS), the site of vesicle/autophagosome formation. Required for the Cvt vesicles completion.</text>
</comment>
<dbReference type="GO" id="GO:0061709">
    <property type="term" value="P:reticulophagy"/>
    <property type="evidence" value="ECO:0007669"/>
    <property type="project" value="TreeGrafter"/>
</dbReference>
<organism evidence="2 3">
    <name type="scientific">Olpidium bornovanus</name>
    <dbReference type="NCBI Taxonomy" id="278681"/>
    <lineage>
        <taxon>Eukaryota</taxon>
        <taxon>Fungi</taxon>
        <taxon>Fungi incertae sedis</taxon>
        <taxon>Olpidiomycota</taxon>
        <taxon>Olpidiomycotina</taxon>
        <taxon>Olpidiomycetes</taxon>
        <taxon>Olpidiales</taxon>
        <taxon>Olpidiaceae</taxon>
        <taxon>Olpidium</taxon>
    </lineage>
</organism>
<evidence type="ECO:0000313" key="2">
    <source>
        <dbReference type="EMBL" id="KAG5456632.1"/>
    </source>
</evidence>
<name>A0A8H7ZPD4_9FUNG</name>
<dbReference type="GO" id="GO:0019901">
    <property type="term" value="F:protein kinase binding"/>
    <property type="evidence" value="ECO:0007669"/>
    <property type="project" value="TreeGrafter"/>
</dbReference>
<dbReference type="Proteomes" id="UP000673691">
    <property type="component" value="Unassembled WGS sequence"/>
</dbReference>
<dbReference type="InterPro" id="IPR040040">
    <property type="entry name" value="ATG11"/>
</dbReference>
<comment type="subunit">
    <text evidence="1">Homodimer.</text>
</comment>
<gene>
    <name evidence="2" type="ORF">BJ554DRAFT_3575</name>
</gene>
<dbReference type="GO" id="GO:0060090">
    <property type="term" value="F:molecular adaptor activity"/>
    <property type="evidence" value="ECO:0007669"/>
    <property type="project" value="TreeGrafter"/>
</dbReference>
<dbReference type="GO" id="GO:0000422">
    <property type="term" value="P:autophagy of mitochondrion"/>
    <property type="evidence" value="ECO:0007669"/>
    <property type="project" value="TreeGrafter"/>
</dbReference>
<dbReference type="GO" id="GO:0034045">
    <property type="term" value="C:phagophore assembly site membrane"/>
    <property type="evidence" value="ECO:0007669"/>
    <property type="project" value="UniProtKB-SubCell"/>
</dbReference>
<dbReference type="GO" id="GO:0015031">
    <property type="term" value="P:protein transport"/>
    <property type="evidence" value="ECO:0007669"/>
    <property type="project" value="UniProtKB-KW"/>
</dbReference>
<dbReference type="GO" id="GO:0034517">
    <property type="term" value="P:ribophagy"/>
    <property type="evidence" value="ECO:0007669"/>
    <property type="project" value="TreeGrafter"/>
</dbReference>